<name>A0A2T5FV65_9SPHN</name>
<evidence type="ECO:0000313" key="3">
    <source>
        <dbReference type="Proteomes" id="UP000244162"/>
    </source>
</evidence>
<gene>
    <name evidence="2" type="ORF">CLG96_14825</name>
</gene>
<dbReference type="RefSeq" id="WP_207796715.1">
    <property type="nucleotide sequence ID" value="NZ_NWBU01000014.1"/>
</dbReference>
<dbReference type="Gene3D" id="2.60.120.430">
    <property type="entry name" value="Galactose-binding lectin"/>
    <property type="match status" value="1"/>
</dbReference>
<evidence type="ECO:0000313" key="2">
    <source>
        <dbReference type="EMBL" id="PTQ08855.1"/>
    </source>
</evidence>
<organism evidence="2 3">
    <name type="scientific">Sphingomonas oleivorans</name>
    <dbReference type="NCBI Taxonomy" id="1735121"/>
    <lineage>
        <taxon>Bacteria</taxon>
        <taxon>Pseudomonadati</taxon>
        <taxon>Pseudomonadota</taxon>
        <taxon>Alphaproteobacteria</taxon>
        <taxon>Sphingomonadales</taxon>
        <taxon>Sphingomonadaceae</taxon>
        <taxon>Sphingomonas</taxon>
    </lineage>
</organism>
<feature type="domain" description="Malectin" evidence="1">
    <location>
        <begin position="6"/>
        <end position="61"/>
    </location>
</feature>
<dbReference type="Proteomes" id="UP000244162">
    <property type="component" value="Unassembled WGS sequence"/>
</dbReference>
<dbReference type="EMBL" id="NWBU01000014">
    <property type="protein sequence ID" value="PTQ08855.1"/>
    <property type="molecule type" value="Genomic_DNA"/>
</dbReference>
<protein>
    <recommendedName>
        <fullName evidence="1">Malectin domain-containing protein</fullName>
    </recommendedName>
</protein>
<dbReference type="InterPro" id="IPR021720">
    <property type="entry name" value="Malectin_dom"/>
</dbReference>
<sequence length="423" mass="42497">MPEGPYIYNITVASGGYIMAIKFAEIFGGITQPGQRIFDVGAEGKPLLDNLDLYEKDGLDAYDWTGAVDDGGLTPEFPKEAAQDVMVSAMAVQAAGSIAPSGSATLALNAGGLINASTYTAGKAIQLTNTGQKDIASVTFDLSTNHLKNVLFDPAGTAGDTDAKNLKVDSSGNTGAIQPSSSDYSIFANARSGGYEKMTVSFNSAVASGFNPGETVKLSVDIDPTSIKGSGINGDAGSISGAELVGSTVTITYTDGSTQTTQIFGDGTQGGGQASWSATEAAAPILSVAGQSSGKVAVATDTQTVLVTGAPNATVKVQMLTGGMGNKVQPTDIFDANKAIAIEFRTLLLDSSGHGSFQFKLPPHNPVYLSAAIDQNGAAGTGLVSHGLVVAVGGGAADTSAPSATGVAADITAAVASHSILVV</sequence>
<evidence type="ECO:0000259" key="1">
    <source>
        <dbReference type="Pfam" id="PF11721"/>
    </source>
</evidence>
<accession>A0A2T5FV65</accession>
<proteinExistence type="predicted"/>
<keyword evidence="3" id="KW-1185">Reference proteome</keyword>
<dbReference type="Pfam" id="PF11721">
    <property type="entry name" value="Malectin"/>
    <property type="match status" value="1"/>
</dbReference>
<dbReference type="AlphaFoldDB" id="A0A2T5FV65"/>
<feature type="non-terminal residue" evidence="2">
    <location>
        <position position="423"/>
    </location>
</feature>
<reference evidence="2 3" key="1">
    <citation type="submission" date="2017-09" db="EMBL/GenBank/DDBJ databases">
        <title>Sphingomonas panjinensis sp.nov., isolated from oil-contaminated soil.</title>
        <authorList>
            <person name="Wang L."/>
            <person name="Chen L."/>
        </authorList>
    </citation>
    <scope>NUCLEOTIDE SEQUENCE [LARGE SCALE GENOMIC DNA]</scope>
    <source>
        <strain evidence="2 3">FW-11</strain>
    </source>
</reference>
<comment type="caution">
    <text evidence="2">The sequence shown here is derived from an EMBL/GenBank/DDBJ whole genome shotgun (WGS) entry which is preliminary data.</text>
</comment>